<gene>
    <name evidence="5" type="primary">LOC109473027</name>
</gene>
<evidence type="ECO:0000259" key="3">
    <source>
        <dbReference type="PROSITE" id="PS50097"/>
    </source>
</evidence>
<dbReference type="SUPFAM" id="SSF117281">
    <property type="entry name" value="Kelch motif"/>
    <property type="match status" value="1"/>
</dbReference>
<dbReference type="Gene3D" id="2.120.10.80">
    <property type="entry name" value="Kelch-type beta propeller"/>
    <property type="match status" value="1"/>
</dbReference>
<dbReference type="InterPro" id="IPR011333">
    <property type="entry name" value="SKP1/BTB/POZ_sf"/>
</dbReference>
<keyword evidence="4" id="KW-1185">Reference proteome</keyword>
<dbReference type="InterPro" id="IPR000210">
    <property type="entry name" value="BTB/POZ_dom"/>
</dbReference>
<proteinExistence type="predicted"/>
<dbReference type="PANTHER" id="PTHR46375">
    <property type="entry name" value="KELCH REPEAT AND BTB DOMAIN-CONTAINING PROTEIN 13-RELATED"/>
    <property type="match status" value="1"/>
</dbReference>
<evidence type="ECO:0000313" key="4">
    <source>
        <dbReference type="Proteomes" id="UP000515135"/>
    </source>
</evidence>
<dbReference type="PANTHER" id="PTHR46375:SF4">
    <property type="entry name" value="KELCH-LIKE FAMILY, MEMBER 42"/>
    <property type="match status" value="1"/>
</dbReference>
<protein>
    <submittedName>
        <fullName evidence="5">Kelch-like protein 42</fullName>
    </submittedName>
</protein>
<dbReference type="KEGG" id="bbel:109473027"/>
<dbReference type="InterPro" id="IPR006652">
    <property type="entry name" value="Kelch_1"/>
</dbReference>
<feature type="domain" description="BTB" evidence="3">
    <location>
        <begin position="4"/>
        <end position="71"/>
    </location>
</feature>
<dbReference type="Pfam" id="PF00651">
    <property type="entry name" value="BTB"/>
    <property type="match status" value="1"/>
</dbReference>
<reference evidence="5" key="1">
    <citation type="submission" date="2025-08" db="UniProtKB">
        <authorList>
            <consortium name="RefSeq"/>
        </authorList>
    </citation>
    <scope>IDENTIFICATION</scope>
    <source>
        <tissue evidence="5">Gonad</tissue>
    </source>
</reference>
<accession>A0A6P4Z3G3</accession>
<dbReference type="InterPro" id="IPR052392">
    <property type="entry name" value="Kelch-BTB_domain-containing"/>
</dbReference>
<dbReference type="AlphaFoldDB" id="A0A6P4Z3G3"/>
<dbReference type="SMART" id="SM00612">
    <property type="entry name" value="Kelch"/>
    <property type="match status" value="2"/>
</dbReference>
<evidence type="ECO:0000256" key="2">
    <source>
        <dbReference type="ARBA" id="ARBA00022737"/>
    </source>
</evidence>
<evidence type="ECO:0000256" key="1">
    <source>
        <dbReference type="ARBA" id="ARBA00022441"/>
    </source>
</evidence>
<name>A0A6P4Z3G3_BRABE</name>
<dbReference type="InterPro" id="IPR015915">
    <property type="entry name" value="Kelch-typ_b-propeller"/>
</dbReference>
<dbReference type="PROSITE" id="PS50097">
    <property type="entry name" value="BTB"/>
    <property type="match status" value="1"/>
</dbReference>
<dbReference type="Pfam" id="PF01344">
    <property type="entry name" value="Kelch_1"/>
    <property type="match status" value="1"/>
</dbReference>
<keyword evidence="2" id="KW-0677">Repeat</keyword>
<sequence length="457" mass="51671">MEEETVSLIIEDEQILVDKQTLVNHSQYFRAMFSSGMRESTQKSVVLHDVTVDVIRKLLNFFQTGQLTFEQSGTQEILTTAIFLQMDDVISHAKMSVTVENAAEMFEVADLHFLPDLEKATLRHLSINYLELLRSNTFERLTEEQQEAVRSLRFGGKDTICTIGSYDKDVHLTQDAPRTMHLLDVQTGDWTPYCDVPSSFSTNACGVASLHNYLFLTGGFTSFKSDQMQKSSICFDVLTHKWTPFAAMTDSRANFAFIGLGNTLYAIGGNQLCRSCGSNTKALASVEAYDLRKGSWKRLEPLPTDMIKPCVAVCMGKIYITLSFDNGEKLYTLLQCTGQWRRVSTVRKSRFVFSMSSVHDTLYLIGGRPGDFSCYNVTTGQWSTLFKSYSEQYLDDCVSLGDTVFMVSSNATQCYNVKSRLWDCYRIPGSPTNGYMRTRVINISPRNISKLEIEHEK</sequence>
<keyword evidence="1" id="KW-0880">Kelch repeat</keyword>
<evidence type="ECO:0000313" key="5">
    <source>
        <dbReference type="RefSeq" id="XP_019628479.1"/>
    </source>
</evidence>
<dbReference type="GeneID" id="109473027"/>
<organism evidence="4 5">
    <name type="scientific">Branchiostoma belcheri</name>
    <name type="common">Amphioxus</name>
    <dbReference type="NCBI Taxonomy" id="7741"/>
    <lineage>
        <taxon>Eukaryota</taxon>
        <taxon>Metazoa</taxon>
        <taxon>Chordata</taxon>
        <taxon>Cephalochordata</taxon>
        <taxon>Leptocardii</taxon>
        <taxon>Amphioxiformes</taxon>
        <taxon>Branchiostomatidae</taxon>
        <taxon>Branchiostoma</taxon>
    </lineage>
</organism>
<dbReference type="SUPFAM" id="SSF54695">
    <property type="entry name" value="POZ domain"/>
    <property type="match status" value="1"/>
</dbReference>
<dbReference type="RefSeq" id="XP_019628479.1">
    <property type="nucleotide sequence ID" value="XM_019772920.1"/>
</dbReference>
<dbReference type="Gene3D" id="3.30.710.10">
    <property type="entry name" value="Potassium Channel Kv1.1, Chain A"/>
    <property type="match status" value="1"/>
</dbReference>
<dbReference type="OrthoDB" id="45365at2759"/>
<dbReference type="SMART" id="SM00225">
    <property type="entry name" value="BTB"/>
    <property type="match status" value="1"/>
</dbReference>
<dbReference type="Proteomes" id="UP000515135">
    <property type="component" value="Unplaced"/>
</dbReference>